<feature type="compositionally biased region" description="Basic residues" evidence="1">
    <location>
        <begin position="1"/>
        <end position="18"/>
    </location>
</feature>
<sequence length="479" mass="53778">MPPKKAKSKQQVRPRKKMAALPPVESEDTVGGGAEETQEAAGSEAVPESQQPALGSSREEEMEHDHGEQTHLVEVQIQAEVHVPPEDDDEDIIPPSHSASSAAGDEIGSMTMSEQSDTKKAKSWNGWRKIVVSEHLKGWYTNLRDWNTKLHHRKSGDGNPTYTDREQWVMARFQFLKSAIRHKRAPCKSLKEALARSGGDLGEAERLAAADRLTLETVDDNPEPELTDLTPTTSVKPKKARRADVEDEKLAEIQKDIQNSKAVLRQVQESMATSKPATRRTKFMEWAAECVDTFTEEQFEEFKSTFQSMESRFHLANMREKRHRQIYQHHTPPQLHGQPFFQPHSQQSEQFCNKMQTDPQQLRLPPHATTAWQSQGCDYMQAYMNQPFIDPQQQQQQYPSTRQRQSPTQQPASQQYISSNNSKNEVVVPREPNSGHDPSSASSTVVSLTGSPLSVSPLTCAPSTSSTTPFISAAIMSLE</sequence>
<evidence type="ECO:0000313" key="2">
    <source>
        <dbReference type="EMBL" id="KAJ8019717.1"/>
    </source>
</evidence>
<feature type="compositionally biased region" description="Low complexity" evidence="1">
    <location>
        <begin position="391"/>
        <end position="407"/>
    </location>
</feature>
<feature type="compositionally biased region" description="Polar residues" evidence="1">
    <location>
        <begin position="436"/>
        <end position="448"/>
    </location>
</feature>
<reference evidence="2" key="1">
    <citation type="submission" date="2021-10" db="EMBL/GenBank/DDBJ databases">
        <title>Tropical sea cucumber genome reveals ecological adaptation and Cuvierian tubules defense mechanism.</title>
        <authorList>
            <person name="Chen T."/>
        </authorList>
    </citation>
    <scope>NUCLEOTIDE SEQUENCE</scope>
    <source>
        <strain evidence="2">Nanhai2018</strain>
        <tissue evidence="2">Muscle</tissue>
    </source>
</reference>
<feature type="compositionally biased region" description="Basic and acidic residues" evidence="1">
    <location>
        <begin position="57"/>
        <end position="71"/>
    </location>
</feature>
<feature type="compositionally biased region" description="Low complexity" evidence="1">
    <location>
        <begin position="93"/>
        <end position="103"/>
    </location>
</feature>
<feature type="compositionally biased region" description="Polar residues" evidence="1">
    <location>
        <begin position="408"/>
        <end position="424"/>
    </location>
</feature>
<gene>
    <name evidence="2" type="ORF">HOLleu_41409</name>
</gene>
<feature type="region of interest" description="Disordered" evidence="1">
    <location>
        <begin position="391"/>
        <end position="448"/>
    </location>
</feature>
<evidence type="ECO:0000256" key="1">
    <source>
        <dbReference type="SAM" id="MobiDB-lite"/>
    </source>
</evidence>
<organism evidence="2 3">
    <name type="scientific">Holothuria leucospilota</name>
    <name type="common">Black long sea cucumber</name>
    <name type="synonym">Mertensiothuria leucospilota</name>
    <dbReference type="NCBI Taxonomy" id="206669"/>
    <lineage>
        <taxon>Eukaryota</taxon>
        <taxon>Metazoa</taxon>
        <taxon>Echinodermata</taxon>
        <taxon>Eleutherozoa</taxon>
        <taxon>Echinozoa</taxon>
        <taxon>Holothuroidea</taxon>
        <taxon>Aspidochirotacea</taxon>
        <taxon>Aspidochirotida</taxon>
        <taxon>Holothuriidae</taxon>
        <taxon>Holothuria</taxon>
    </lineage>
</organism>
<feature type="region of interest" description="Disordered" evidence="1">
    <location>
        <begin position="1"/>
        <end position="120"/>
    </location>
</feature>
<evidence type="ECO:0000313" key="3">
    <source>
        <dbReference type="Proteomes" id="UP001152320"/>
    </source>
</evidence>
<feature type="compositionally biased region" description="Acidic residues" evidence="1">
    <location>
        <begin position="217"/>
        <end position="226"/>
    </location>
</feature>
<accession>A0A9Q0YBJ0</accession>
<feature type="region of interest" description="Disordered" evidence="1">
    <location>
        <begin position="216"/>
        <end position="243"/>
    </location>
</feature>
<protein>
    <submittedName>
        <fullName evidence="2">Uncharacterized protein</fullName>
    </submittedName>
</protein>
<name>A0A9Q0YBJ0_HOLLE</name>
<keyword evidence="3" id="KW-1185">Reference proteome</keyword>
<comment type="caution">
    <text evidence="2">The sequence shown here is derived from an EMBL/GenBank/DDBJ whole genome shotgun (WGS) entry which is preliminary data.</text>
</comment>
<dbReference type="EMBL" id="JAIZAY010000023">
    <property type="protein sequence ID" value="KAJ8019717.1"/>
    <property type="molecule type" value="Genomic_DNA"/>
</dbReference>
<dbReference type="AlphaFoldDB" id="A0A9Q0YBJ0"/>
<dbReference type="Proteomes" id="UP001152320">
    <property type="component" value="Chromosome 23"/>
</dbReference>
<dbReference type="OrthoDB" id="10262320at2759"/>
<proteinExistence type="predicted"/>